<protein>
    <submittedName>
        <fullName evidence="2">Uncharacterized protein</fullName>
    </submittedName>
</protein>
<proteinExistence type="predicted"/>
<gene>
    <name evidence="2" type="ORF">C7437_101518</name>
</gene>
<feature type="transmembrane region" description="Helical" evidence="1">
    <location>
        <begin position="38"/>
        <end position="59"/>
    </location>
</feature>
<keyword evidence="1" id="KW-1133">Transmembrane helix</keyword>
<dbReference type="Proteomes" id="UP000248646">
    <property type="component" value="Unassembled WGS sequence"/>
</dbReference>
<sequence length="60" mass="6797">MFFIFIAVYGTPILAIIFCLNLISIIKKVKAEENFSINTVWLTVSFAIMVWSIAVAGLWE</sequence>
<evidence type="ECO:0000313" key="2">
    <source>
        <dbReference type="EMBL" id="PZX07405.1"/>
    </source>
</evidence>
<organism evidence="2 3">
    <name type="scientific">Psychrobacillus insolitus</name>
    <dbReference type="NCBI Taxonomy" id="1461"/>
    <lineage>
        <taxon>Bacteria</taxon>
        <taxon>Bacillati</taxon>
        <taxon>Bacillota</taxon>
        <taxon>Bacilli</taxon>
        <taxon>Bacillales</taxon>
        <taxon>Bacillaceae</taxon>
        <taxon>Psychrobacillus</taxon>
    </lineage>
</organism>
<feature type="transmembrane region" description="Helical" evidence="1">
    <location>
        <begin position="6"/>
        <end position="26"/>
    </location>
</feature>
<dbReference type="EMBL" id="QKZI01000001">
    <property type="protein sequence ID" value="PZX07405.1"/>
    <property type="molecule type" value="Genomic_DNA"/>
</dbReference>
<keyword evidence="1" id="KW-0472">Membrane</keyword>
<reference evidence="2 3" key="1">
    <citation type="submission" date="2018-06" db="EMBL/GenBank/DDBJ databases">
        <title>Genomic Encyclopedia of Type Strains, Phase IV (KMG-IV): sequencing the most valuable type-strain genomes for metagenomic binning, comparative biology and taxonomic classification.</title>
        <authorList>
            <person name="Goeker M."/>
        </authorList>
    </citation>
    <scope>NUCLEOTIDE SEQUENCE [LARGE SCALE GENOMIC DNA]</scope>
    <source>
        <strain evidence="2 3">DSM 5</strain>
    </source>
</reference>
<accession>A0A2W7MK79</accession>
<comment type="caution">
    <text evidence="2">The sequence shown here is derived from an EMBL/GenBank/DDBJ whole genome shotgun (WGS) entry which is preliminary data.</text>
</comment>
<keyword evidence="1" id="KW-0812">Transmembrane</keyword>
<keyword evidence="3" id="KW-1185">Reference proteome</keyword>
<dbReference type="AlphaFoldDB" id="A0A2W7MK79"/>
<name>A0A2W7MK79_9BACI</name>
<evidence type="ECO:0000313" key="3">
    <source>
        <dbReference type="Proteomes" id="UP000248646"/>
    </source>
</evidence>
<evidence type="ECO:0000256" key="1">
    <source>
        <dbReference type="SAM" id="Phobius"/>
    </source>
</evidence>